<keyword evidence="1" id="KW-1133">Transmembrane helix</keyword>
<dbReference type="KEGG" id="shg:Sph21_0859"/>
<protein>
    <recommendedName>
        <fullName evidence="3">Bacterial Pleckstrin homology domain-containing protein</fullName>
    </recommendedName>
</protein>
<evidence type="ECO:0000313" key="2">
    <source>
        <dbReference type="EMBL" id="ADZ77434.1"/>
    </source>
</evidence>
<dbReference type="AlphaFoldDB" id="F4CBI6"/>
<feature type="transmembrane region" description="Helical" evidence="1">
    <location>
        <begin position="37"/>
        <end position="60"/>
    </location>
</feature>
<name>F4CBI6_SPHS2</name>
<accession>F4CBI6</accession>
<organism evidence="2">
    <name type="scientific">Sphingobacterium sp. (strain 21)</name>
    <dbReference type="NCBI Taxonomy" id="743722"/>
    <lineage>
        <taxon>Bacteria</taxon>
        <taxon>Pseudomonadati</taxon>
        <taxon>Bacteroidota</taxon>
        <taxon>Sphingobacteriia</taxon>
        <taxon>Sphingobacteriales</taxon>
        <taxon>Sphingobacteriaceae</taxon>
        <taxon>Sphingobacterium</taxon>
    </lineage>
</organism>
<dbReference type="eggNOG" id="ENOG5032Y0V">
    <property type="taxonomic scope" value="Bacteria"/>
</dbReference>
<dbReference type="EMBL" id="CP002584">
    <property type="protein sequence ID" value="ADZ77434.1"/>
    <property type="molecule type" value="Genomic_DNA"/>
</dbReference>
<feature type="transmembrane region" description="Helical" evidence="1">
    <location>
        <begin position="12"/>
        <end position="31"/>
    </location>
</feature>
<sequence>MKESQGFTQGWIWTGLTSCVALMGFVFYTAVNKNEDMLWMVYLAVIGLLILLVFLVFLTANLSLQIDEKGIVFQFFPFQLRPKQIDWDKIKMASIISFDPIYNFKGWGIRKGRNKEKAYIVKGNLGLKLDLKNNECIIIGIQDKEKIKSCLDSYCRKEFSQ</sequence>
<dbReference type="HOGENOM" id="CLU_112305_1_0_10"/>
<dbReference type="STRING" id="743722.Sph21_0859"/>
<reference evidence="2" key="1">
    <citation type="submission" date="2011-03" db="EMBL/GenBank/DDBJ databases">
        <title>Complete sequence of Sphingobacterium sp. 21.</title>
        <authorList>
            <consortium name="US DOE Joint Genome Institute"/>
            <person name="Lucas S."/>
            <person name="Copeland A."/>
            <person name="Lapidus A."/>
            <person name="Cheng J.-F."/>
            <person name="Goodwin L."/>
            <person name="Pitluck S."/>
            <person name="Davenport K."/>
            <person name="Detter J.C."/>
            <person name="Han C."/>
            <person name="Tapia R."/>
            <person name="Land M."/>
            <person name="Hauser L."/>
            <person name="Kyrpides N."/>
            <person name="Ivanova N."/>
            <person name="Ovchinnikova G."/>
            <person name="Pagani I."/>
            <person name="Siebers A.K."/>
            <person name="Allgaier M."/>
            <person name="Thelen M.P."/>
            <person name="Hugenholtz P."/>
            <person name="Woyke T."/>
        </authorList>
    </citation>
    <scope>NUCLEOTIDE SEQUENCE</scope>
    <source>
        <strain evidence="2">21</strain>
    </source>
</reference>
<keyword evidence="1" id="KW-0472">Membrane</keyword>
<dbReference type="PATRIC" id="fig|743722.3.peg.920"/>
<keyword evidence="1" id="KW-0812">Transmembrane</keyword>
<evidence type="ECO:0000256" key="1">
    <source>
        <dbReference type="SAM" id="Phobius"/>
    </source>
</evidence>
<proteinExistence type="predicted"/>
<gene>
    <name evidence="2" type="ordered locus">Sph21_0859</name>
</gene>
<dbReference type="OrthoDB" id="582675at2"/>
<dbReference type="PROSITE" id="PS51257">
    <property type="entry name" value="PROKAR_LIPOPROTEIN"/>
    <property type="match status" value="1"/>
</dbReference>
<evidence type="ECO:0008006" key="3">
    <source>
        <dbReference type="Google" id="ProtNLM"/>
    </source>
</evidence>